<dbReference type="PANTHER" id="PTHR32419">
    <property type="entry name" value="GLUTATHIONYL-HYDROQUINONE REDUCTASE"/>
    <property type="match status" value="1"/>
</dbReference>
<dbReference type="InterPro" id="IPR004045">
    <property type="entry name" value="Glutathione_S-Trfase_N"/>
</dbReference>
<reference evidence="3" key="1">
    <citation type="submission" date="2020-06" db="EMBL/GenBank/DDBJ databases">
        <authorList>
            <consortium name="Plant Systems Biology data submission"/>
        </authorList>
    </citation>
    <scope>NUCLEOTIDE SEQUENCE</scope>
    <source>
        <strain evidence="3">D6</strain>
    </source>
</reference>
<sequence length="392" mass="44074">MLLATCSLFPRRAAPFSTSSFVRLGFAAIPVSTRGQSAFSSHAHSLTTTRHFAARSALAEVSNSGEFKRVDAAWRNWISSDEGAKFPPEKDRYHLFVAYACPWAHRTLMTRALKGLEDAISVTVVHPVWQKTKPEVDEHKGWIFGNPSGNSFPNADGKGGPFPPAFPGNEPNPFFDSLSIREVYDKAGDTDGKYSVPVLWDKKENTIVSNESAEIILMLNKEFNAFAKHPDLDLAPTAMEDDMEAVDDWIYPTINNGVYKCGFATSQQAYDAAIEELTASIDRLEEILKKQRYIAGDSFTLSDIRLFVTLVRFDEVYVVYFKTNSQRVMDSPAILNYCREIYQMPGVAETVDMEQIKAHYYCSHPILNAYSIIPKGPDFVKLLEEPHNRDEM</sequence>
<dbReference type="InterPro" id="IPR036282">
    <property type="entry name" value="Glutathione-S-Trfase_C_sf"/>
</dbReference>
<dbReference type="AlphaFoldDB" id="A0A9N8EYH0"/>
<evidence type="ECO:0000256" key="1">
    <source>
        <dbReference type="SAM" id="Coils"/>
    </source>
</evidence>
<dbReference type="GO" id="GO:0005737">
    <property type="term" value="C:cytoplasm"/>
    <property type="evidence" value="ECO:0007669"/>
    <property type="project" value="TreeGrafter"/>
</dbReference>
<evidence type="ECO:0000259" key="2">
    <source>
        <dbReference type="PROSITE" id="PS50405"/>
    </source>
</evidence>
<accession>A0A9N8EYH0</accession>
<keyword evidence="4" id="KW-1185">Reference proteome</keyword>
<dbReference type="InterPro" id="IPR016639">
    <property type="entry name" value="GST_Omega/GSH"/>
</dbReference>
<dbReference type="PROSITE" id="PS50405">
    <property type="entry name" value="GST_CTER"/>
    <property type="match status" value="1"/>
</dbReference>
<dbReference type="Gene3D" id="1.20.1050.10">
    <property type="match status" value="1"/>
</dbReference>
<dbReference type="Pfam" id="PF13409">
    <property type="entry name" value="GST_N_2"/>
    <property type="match status" value="1"/>
</dbReference>
<dbReference type="SFLD" id="SFLDS00019">
    <property type="entry name" value="Glutathione_Transferase_(cytos"/>
    <property type="match status" value="1"/>
</dbReference>
<evidence type="ECO:0000313" key="3">
    <source>
        <dbReference type="EMBL" id="CAB9527339.1"/>
    </source>
</evidence>
<dbReference type="Proteomes" id="UP001153069">
    <property type="component" value="Unassembled WGS sequence"/>
</dbReference>
<organism evidence="3 4">
    <name type="scientific">Seminavis robusta</name>
    <dbReference type="NCBI Taxonomy" id="568900"/>
    <lineage>
        <taxon>Eukaryota</taxon>
        <taxon>Sar</taxon>
        <taxon>Stramenopiles</taxon>
        <taxon>Ochrophyta</taxon>
        <taxon>Bacillariophyta</taxon>
        <taxon>Bacillariophyceae</taxon>
        <taxon>Bacillariophycidae</taxon>
        <taxon>Naviculales</taxon>
        <taxon>Naviculaceae</taxon>
        <taxon>Seminavis</taxon>
    </lineage>
</organism>
<dbReference type="SUPFAM" id="SSF47616">
    <property type="entry name" value="GST C-terminal domain-like"/>
    <property type="match status" value="1"/>
</dbReference>
<dbReference type="Pfam" id="PF13410">
    <property type="entry name" value="GST_C_2"/>
    <property type="match status" value="1"/>
</dbReference>
<dbReference type="Gene3D" id="3.40.30.10">
    <property type="entry name" value="Glutaredoxin"/>
    <property type="match status" value="1"/>
</dbReference>
<feature type="domain" description="GST C-terminal" evidence="2">
    <location>
        <begin position="224"/>
        <end position="360"/>
    </location>
</feature>
<proteinExistence type="predicted"/>
<dbReference type="SFLD" id="SFLDG01148">
    <property type="entry name" value="Xi_(cytGST)"/>
    <property type="match status" value="1"/>
</dbReference>
<dbReference type="InterPro" id="IPR036249">
    <property type="entry name" value="Thioredoxin-like_sf"/>
</dbReference>
<dbReference type="InterPro" id="IPR040079">
    <property type="entry name" value="Glutathione_S-Trfase"/>
</dbReference>
<gene>
    <name evidence="3" type="ORF">SEMRO_1979_G309090.1</name>
</gene>
<dbReference type="SFLD" id="SFLDG01206">
    <property type="entry name" value="Xi.1"/>
    <property type="match status" value="1"/>
</dbReference>
<dbReference type="InterPro" id="IPR010987">
    <property type="entry name" value="Glutathione-S-Trfase_C-like"/>
</dbReference>
<dbReference type="EMBL" id="CAICTM010001977">
    <property type="protein sequence ID" value="CAB9527339.1"/>
    <property type="molecule type" value="Genomic_DNA"/>
</dbReference>
<dbReference type="CDD" id="cd03190">
    <property type="entry name" value="GST_C_Omega_like"/>
    <property type="match status" value="1"/>
</dbReference>
<name>A0A9N8EYH0_9STRA</name>
<dbReference type="SUPFAM" id="SSF52833">
    <property type="entry name" value="Thioredoxin-like"/>
    <property type="match status" value="1"/>
</dbReference>
<dbReference type="OrthoDB" id="2309723at2759"/>
<comment type="caution">
    <text evidence="3">The sequence shown here is derived from an EMBL/GenBank/DDBJ whole genome shotgun (WGS) entry which is preliminary data.</text>
</comment>
<keyword evidence="1" id="KW-0175">Coiled coil</keyword>
<dbReference type="GO" id="GO:0004364">
    <property type="term" value="F:glutathione transferase activity"/>
    <property type="evidence" value="ECO:0007669"/>
    <property type="project" value="InterPro"/>
</dbReference>
<dbReference type="PANTHER" id="PTHR32419:SF6">
    <property type="entry name" value="GLUTATHIONE S-TRANSFERASE OMEGA-LIKE 1-RELATED"/>
    <property type="match status" value="1"/>
</dbReference>
<dbReference type="InterPro" id="IPR047047">
    <property type="entry name" value="GST_Omega-like_C"/>
</dbReference>
<evidence type="ECO:0000313" key="4">
    <source>
        <dbReference type="Proteomes" id="UP001153069"/>
    </source>
</evidence>
<feature type="coiled-coil region" evidence="1">
    <location>
        <begin position="267"/>
        <end position="294"/>
    </location>
</feature>
<protein>
    <submittedName>
        <fullName evidence="3">Glutathionyl-hydroquinone reductase</fullName>
    </submittedName>
</protein>